<dbReference type="Proteomes" id="UP000000442">
    <property type="component" value="Chromosome"/>
</dbReference>
<protein>
    <submittedName>
        <fullName evidence="3">UspA13</fullName>
    </submittedName>
</protein>
<dbReference type="PANTHER" id="PTHR46268:SF6">
    <property type="entry name" value="UNIVERSAL STRESS PROTEIN UP12"/>
    <property type="match status" value="1"/>
</dbReference>
<keyword evidence="4" id="KW-1185">Reference proteome</keyword>
<dbReference type="AlphaFoldDB" id="C0QFQ3"/>
<dbReference type="CDD" id="cd00293">
    <property type="entry name" value="USP-like"/>
    <property type="match status" value="2"/>
</dbReference>
<dbReference type="PANTHER" id="PTHR46268">
    <property type="entry name" value="STRESS RESPONSE PROTEIN NHAX"/>
    <property type="match status" value="1"/>
</dbReference>
<sequence>MGQTKFKILLAYDGSELALDAARYVGMVFPPDKTEVVAFHVETKIPRSFWEMEKDLDFRFKTPEIRASMTERYKLVKECMEKARKILEGYGYPPESIETKIHTKEQGVVRDIVEESRQGYDAVVVGRKGFSRLKDILLGTVPMKLLGKIKSIPLIVVGGIPKHKNVLIAFDGTREVVEAVRRMSRLISNRGYQLLLCHASKNSADMDKPLSLKNDQFFKQSVECLTSAGFTEGQLTCELISSEGDLTENIVNRAREGGYESILVGRRNLTFLKQFFHGRVGDKIFQAAGNQVVWVVQ</sequence>
<dbReference type="eggNOG" id="COG0589">
    <property type="taxonomic scope" value="Bacteria"/>
</dbReference>
<dbReference type="Pfam" id="PF00582">
    <property type="entry name" value="Usp"/>
    <property type="match status" value="2"/>
</dbReference>
<name>C0QFQ3_DESAH</name>
<dbReference type="InterPro" id="IPR006015">
    <property type="entry name" value="Universal_stress_UspA"/>
</dbReference>
<evidence type="ECO:0000256" key="1">
    <source>
        <dbReference type="ARBA" id="ARBA00008791"/>
    </source>
</evidence>
<dbReference type="PRINTS" id="PR01438">
    <property type="entry name" value="UNVRSLSTRESS"/>
</dbReference>
<organism evidence="3 4">
    <name type="scientific">Desulforapulum autotrophicum (strain ATCC 43914 / DSM 3382 / VKM B-1955 / HRM2)</name>
    <name type="common">Desulfobacterium autotrophicum</name>
    <dbReference type="NCBI Taxonomy" id="177437"/>
    <lineage>
        <taxon>Bacteria</taxon>
        <taxon>Pseudomonadati</taxon>
        <taxon>Thermodesulfobacteriota</taxon>
        <taxon>Desulfobacteria</taxon>
        <taxon>Desulfobacterales</taxon>
        <taxon>Desulfobacteraceae</taxon>
        <taxon>Desulforapulum</taxon>
    </lineage>
</organism>
<dbReference type="RefSeq" id="WP_015904239.1">
    <property type="nucleotide sequence ID" value="NC_012108.1"/>
</dbReference>
<dbReference type="Gene3D" id="3.40.50.620">
    <property type="entry name" value="HUPs"/>
    <property type="match status" value="2"/>
</dbReference>
<feature type="domain" description="UspA" evidence="2">
    <location>
        <begin position="164"/>
        <end position="292"/>
    </location>
</feature>
<comment type="similarity">
    <text evidence="1">Belongs to the universal stress protein A family.</text>
</comment>
<dbReference type="HOGENOM" id="CLU_075315_0_1_7"/>
<dbReference type="InterPro" id="IPR006016">
    <property type="entry name" value="UspA"/>
</dbReference>
<dbReference type="STRING" id="177437.HRM2_23760"/>
<dbReference type="OrthoDB" id="5430193at2"/>
<reference evidence="3 4" key="1">
    <citation type="journal article" date="2009" name="Environ. Microbiol.">
        <title>Genome sequence of Desulfobacterium autotrophicum HRM2, a marine sulfate reducer oxidizing organic carbon completely to carbon dioxide.</title>
        <authorList>
            <person name="Strittmatter A.W."/>
            <person name="Liesegang H."/>
            <person name="Rabus R."/>
            <person name="Decker I."/>
            <person name="Amann J."/>
            <person name="Andres S."/>
            <person name="Henne A."/>
            <person name="Fricke W.F."/>
            <person name="Martinez-Arias R."/>
            <person name="Bartels D."/>
            <person name="Goesmann A."/>
            <person name="Krause L."/>
            <person name="Puehler A."/>
            <person name="Klenk H.P."/>
            <person name="Richter M."/>
            <person name="Schuler M."/>
            <person name="Gloeckner F.O."/>
            <person name="Meyerdierks A."/>
            <person name="Gottschalk G."/>
            <person name="Amann R."/>
        </authorList>
    </citation>
    <scope>NUCLEOTIDE SEQUENCE [LARGE SCALE GENOMIC DNA]</scope>
    <source>
        <strain evidence="4">ATCC 43914 / DSM 3382 / HRM2</strain>
    </source>
</reference>
<feature type="domain" description="UspA" evidence="2">
    <location>
        <begin position="7"/>
        <end position="157"/>
    </location>
</feature>
<evidence type="ECO:0000259" key="2">
    <source>
        <dbReference type="Pfam" id="PF00582"/>
    </source>
</evidence>
<evidence type="ECO:0000313" key="3">
    <source>
        <dbReference type="EMBL" id="ACN15471.1"/>
    </source>
</evidence>
<dbReference type="EMBL" id="CP001087">
    <property type="protein sequence ID" value="ACN15471.1"/>
    <property type="molecule type" value="Genomic_DNA"/>
</dbReference>
<proteinExistence type="inferred from homology"/>
<dbReference type="InterPro" id="IPR014729">
    <property type="entry name" value="Rossmann-like_a/b/a_fold"/>
</dbReference>
<evidence type="ECO:0000313" key="4">
    <source>
        <dbReference type="Proteomes" id="UP000000442"/>
    </source>
</evidence>
<accession>C0QFQ3</accession>
<dbReference type="SUPFAM" id="SSF52402">
    <property type="entry name" value="Adenine nucleotide alpha hydrolases-like"/>
    <property type="match status" value="2"/>
</dbReference>
<gene>
    <name evidence="3" type="primary">uspA13</name>
    <name evidence="3" type="ordered locus">HRM2_23760</name>
</gene>
<dbReference type="KEGG" id="dat:HRM2_23760"/>